<dbReference type="GO" id="GO:0008955">
    <property type="term" value="F:peptidoglycan glycosyltransferase activity"/>
    <property type="evidence" value="ECO:0007669"/>
    <property type="project" value="UniProtKB-EC"/>
</dbReference>
<accession>A0A523YNH3</accession>
<comment type="caution">
    <text evidence="11">The sequence shown here is derived from an EMBL/GenBank/DDBJ whole genome shotgun (WGS) entry which is preliminary data.</text>
</comment>
<dbReference type="SUPFAM" id="SSF56601">
    <property type="entry name" value="beta-lactamase/transpeptidase-like"/>
    <property type="match status" value="1"/>
</dbReference>
<evidence type="ECO:0000259" key="10">
    <source>
        <dbReference type="Pfam" id="PF00912"/>
    </source>
</evidence>
<evidence type="ECO:0000256" key="4">
    <source>
        <dbReference type="ARBA" id="ARBA00022679"/>
    </source>
</evidence>
<dbReference type="InterPro" id="IPR011815">
    <property type="entry name" value="PBP_1c"/>
</dbReference>
<keyword evidence="1" id="KW-0121">Carboxypeptidase</keyword>
<dbReference type="Gene3D" id="1.10.3810.10">
    <property type="entry name" value="Biosynthetic peptidoglycan transglycosylase-like"/>
    <property type="match status" value="1"/>
</dbReference>
<keyword evidence="4" id="KW-0808">Transferase</keyword>
<dbReference type="SUPFAM" id="SSF53955">
    <property type="entry name" value="Lysozyme-like"/>
    <property type="match status" value="1"/>
</dbReference>
<evidence type="ECO:0000256" key="2">
    <source>
        <dbReference type="ARBA" id="ARBA00022670"/>
    </source>
</evidence>
<sequence>MKIFSVSLGFVLLLLGVSLYIPFSRKAFEPASVVSLRILDRKGNLLREVLSDEEGRSRWVSLPEISPNAILATLAAEDSRFYEHPGIDIRAIARAIIQNIRARRIVSGGSTLTQQVVKNIYHFPRNWFWKTVEIWYALRLEISRSKDEILTQYLNRIPYGNQTFGINAASSLYFDKPPSHLSLAEAAFLAGLPRGPSLYNPYRHQLRAQKRQREVLRRMLNKGMIKQEEYRRAFKEPLNLISPEISFRAPHFCDLVLSKISPKERQNISSLRTTLDFELQKDVEVLLRNSVKSLKKWEVSNAAAVIMDNRSGEVLSFVGSANFFDSYHSGQVSAVTSLRQPGSALKPFTYALALEQGMTPATLILDTEIRIRGKEVDYVPRNYDGKFHGPTRLRDALACSYNVSAIRVLENIGVESLLHRLQRLGFASLNQGADYYGLGLTLGGGEVTLLELARAYGVLARSGVFKKERIFLEAKDIQGRTRSFPKGSSRRVFSPEVSYIITNILADRDARIPAFGEGSCLSLPFPCAVKTGTSANFRDNWAIGYTPHHTVGVWVGNFDGRPMQSVSGVSGAGPLFRDIMLLLERREKRRNFDFTIPAGLMEVYVCPQSGMLVGSFCPGKIKEIFIKGTEPKDVCNFCDGKLLANSRSGK</sequence>
<comment type="catalytic activity">
    <reaction evidence="8">
        <text>[GlcNAc-(1-&gt;4)-Mur2Ac(oyl-L-Ala-gamma-D-Glu-L-Lys-D-Ala-D-Ala)](n)-di-trans,octa-cis-undecaprenyl diphosphate + beta-D-GlcNAc-(1-&gt;4)-Mur2Ac(oyl-L-Ala-gamma-D-Glu-L-Lys-D-Ala-D-Ala)-di-trans,octa-cis-undecaprenyl diphosphate = [GlcNAc-(1-&gt;4)-Mur2Ac(oyl-L-Ala-gamma-D-Glu-L-Lys-D-Ala-D-Ala)](n+1)-di-trans,octa-cis-undecaprenyl diphosphate + di-trans,octa-cis-undecaprenyl diphosphate + H(+)</text>
        <dbReference type="Rhea" id="RHEA:23708"/>
        <dbReference type="Rhea" id="RHEA-COMP:9602"/>
        <dbReference type="Rhea" id="RHEA-COMP:9603"/>
        <dbReference type="ChEBI" id="CHEBI:15378"/>
        <dbReference type="ChEBI" id="CHEBI:58405"/>
        <dbReference type="ChEBI" id="CHEBI:60033"/>
        <dbReference type="ChEBI" id="CHEBI:78435"/>
        <dbReference type="EC" id="2.4.99.28"/>
    </reaction>
</comment>
<dbReference type="InterPro" id="IPR036950">
    <property type="entry name" value="PBP_transglycosylase"/>
</dbReference>
<proteinExistence type="predicted"/>
<dbReference type="GO" id="GO:0006508">
    <property type="term" value="P:proteolysis"/>
    <property type="evidence" value="ECO:0007669"/>
    <property type="project" value="UniProtKB-KW"/>
</dbReference>
<evidence type="ECO:0000256" key="3">
    <source>
        <dbReference type="ARBA" id="ARBA00022676"/>
    </source>
</evidence>
<dbReference type="PANTHER" id="PTHR32282:SF15">
    <property type="entry name" value="PENICILLIN-BINDING PROTEIN 1C"/>
    <property type="match status" value="1"/>
</dbReference>
<dbReference type="GO" id="GO:0009252">
    <property type="term" value="P:peptidoglycan biosynthetic process"/>
    <property type="evidence" value="ECO:0007669"/>
    <property type="project" value="InterPro"/>
</dbReference>
<keyword evidence="5" id="KW-0378">Hydrolase</keyword>
<keyword evidence="3" id="KW-0328">Glycosyltransferase</keyword>
<dbReference type="EMBL" id="SOIJ01000149">
    <property type="protein sequence ID" value="TET93060.1"/>
    <property type="molecule type" value="Genomic_DNA"/>
</dbReference>
<dbReference type="GO" id="GO:0008658">
    <property type="term" value="F:penicillin binding"/>
    <property type="evidence" value="ECO:0007669"/>
    <property type="project" value="InterPro"/>
</dbReference>
<dbReference type="Pfam" id="PF00912">
    <property type="entry name" value="Transgly"/>
    <property type="match status" value="1"/>
</dbReference>
<feature type="domain" description="Penicillin-binding protein transpeptidase" evidence="9">
    <location>
        <begin position="303"/>
        <end position="580"/>
    </location>
</feature>
<evidence type="ECO:0000259" key="9">
    <source>
        <dbReference type="Pfam" id="PF00905"/>
    </source>
</evidence>
<protein>
    <recommendedName>
        <fullName evidence="7">peptidoglycan glycosyltransferase</fullName>
        <ecNumber evidence="7">2.4.99.28</ecNumber>
    </recommendedName>
</protein>
<dbReference type="InterPro" id="IPR050396">
    <property type="entry name" value="Glycosyltr_51/Transpeptidase"/>
</dbReference>
<dbReference type="InterPro" id="IPR023346">
    <property type="entry name" value="Lysozyme-like_dom_sf"/>
</dbReference>
<dbReference type="Pfam" id="PF00905">
    <property type="entry name" value="Transpeptidase"/>
    <property type="match status" value="1"/>
</dbReference>
<dbReference type="InterPro" id="IPR001460">
    <property type="entry name" value="PCN-bd_Tpept"/>
</dbReference>
<dbReference type="GO" id="GO:0030288">
    <property type="term" value="C:outer membrane-bounded periplasmic space"/>
    <property type="evidence" value="ECO:0007669"/>
    <property type="project" value="TreeGrafter"/>
</dbReference>
<dbReference type="Proteomes" id="UP000316925">
    <property type="component" value="Unassembled WGS sequence"/>
</dbReference>
<name>A0A523YNH3_UNCAE</name>
<dbReference type="AlphaFoldDB" id="A0A523YNH3"/>
<keyword evidence="2" id="KW-0645">Protease</keyword>
<dbReference type="GO" id="GO:0004180">
    <property type="term" value="F:carboxypeptidase activity"/>
    <property type="evidence" value="ECO:0007669"/>
    <property type="project" value="UniProtKB-KW"/>
</dbReference>
<reference evidence="11 12" key="1">
    <citation type="submission" date="2019-03" db="EMBL/GenBank/DDBJ databases">
        <title>Metabolic potential of uncultured bacteria and archaea associated with petroleum seepage in deep-sea sediments.</title>
        <authorList>
            <person name="Dong X."/>
            <person name="Hubert C."/>
        </authorList>
    </citation>
    <scope>NUCLEOTIDE SEQUENCE [LARGE SCALE GENOMIC DNA]</scope>
    <source>
        <strain evidence="11">E29_bin28</strain>
    </source>
</reference>
<evidence type="ECO:0000256" key="5">
    <source>
        <dbReference type="ARBA" id="ARBA00022801"/>
    </source>
</evidence>
<evidence type="ECO:0000313" key="11">
    <source>
        <dbReference type="EMBL" id="TET93060.1"/>
    </source>
</evidence>
<evidence type="ECO:0000256" key="6">
    <source>
        <dbReference type="ARBA" id="ARBA00023268"/>
    </source>
</evidence>
<dbReference type="Gene3D" id="3.40.710.10">
    <property type="entry name" value="DD-peptidase/beta-lactamase superfamily"/>
    <property type="match status" value="1"/>
</dbReference>
<dbReference type="InterPro" id="IPR012338">
    <property type="entry name" value="Beta-lactam/transpept-like"/>
</dbReference>
<evidence type="ECO:0000256" key="7">
    <source>
        <dbReference type="ARBA" id="ARBA00044770"/>
    </source>
</evidence>
<gene>
    <name evidence="11" type="primary">pbpC</name>
    <name evidence="11" type="ORF">E3J33_02620</name>
</gene>
<keyword evidence="6" id="KW-0511">Multifunctional enzyme</keyword>
<dbReference type="PANTHER" id="PTHR32282">
    <property type="entry name" value="BINDING PROTEIN TRANSPEPTIDASE, PUTATIVE-RELATED"/>
    <property type="match status" value="1"/>
</dbReference>
<dbReference type="InterPro" id="IPR001264">
    <property type="entry name" value="Glyco_trans_51"/>
</dbReference>
<evidence type="ECO:0000256" key="1">
    <source>
        <dbReference type="ARBA" id="ARBA00022645"/>
    </source>
</evidence>
<dbReference type="NCBIfam" id="TIGR02073">
    <property type="entry name" value="PBP_1c"/>
    <property type="match status" value="1"/>
</dbReference>
<dbReference type="EC" id="2.4.99.28" evidence="7"/>
<evidence type="ECO:0000256" key="8">
    <source>
        <dbReference type="ARBA" id="ARBA00049902"/>
    </source>
</evidence>
<evidence type="ECO:0000313" key="12">
    <source>
        <dbReference type="Proteomes" id="UP000316925"/>
    </source>
</evidence>
<feature type="domain" description="Glycosyl transferase family 51" evidence="10">
    <location>
        <begin position="44"/>
        <end position="219"/>
    </location>
</feature>
<organism evidence="11 12">
    <name type="scientific">Aerophobetes bacterium</name>
    <dbReference type="NCBI Taxonomy" id="2030807"/>
    <lineage>
        <taxon>Bacteria</taxon>
        <taxon>Candidatus Aerophobota</taxon>
    </lineage>
</organism>